<dbReference type="eggNOG" id="ENOG5033BJJ">
    <property type="taxonomic scope" value="Bacteria"/>
</dbReference>
<sequence>MSIKALKLHCFGNQWSVFYDVMKKFNLDIFYVIRNNFMKLENKLNGYSVDYSDLKSVLIPPDGKKHFDFLFLYDYSKCDECFLGKLVFEKLFHILENENFKKTNTSIFSGDLLFDRVGYEEIIDYINKYSIQKIKPYKSNYFVVLMSHLTENQSKYINGLFKDDEYYICCVNITFKNDLVKVNLLLPSVGLKTKDKFIMPIPEEGGENLYSKFLPKKWKPVFVIDYLFDSFLKYNYQTNVYYGNEDFTNYILNPNRAENFKSYSLVVDKNKYNYLTSNKSHVSKILCDVQANDVDNFKNLVWTSLSNNIFNIILDIHGRKFNTLIDVNNHRLFFSFEYISEKKEIRLITAY</sequence>
<evidence type="ECO:0000313" key="1">
    <source>
        <dbReference type="EMBL" id="EEO40656.1"/>
    </source>
</evidence>
<comment type="caution">
    <text evidence="1">The sequence shown here is derived from an EMBL/GenBank/DDBJ whole genome shotgun (WGS) entry which is preliminary data.</text>
</comment>
<evidence type="ECO:0000313" key="2">
    <source>
        <dbReference type="Proteomes" id="UP000004925"/>
    </source>
</evidence>
<proteinExistence type="predicted"/>
<organism evidence="1 2">
    <name type="scientific">Fusobacterium vincentii 4_1_13</name>
    <dbReference type="NCBI Taxonomy" id="469606"/>
    <lineage>
        <taxon>Bacteria</taxon>
        <taxon>Fusobacteriati</taxon>
        <taxon>Fusobacteriota</taxon>
        <taxon>Fusobacteriia</taxon>
        <taxon>Fusobacteriales</taxon>
        <taxon>Fusobacteriaceae</taxon>
        <taxon>Fusobacterium</taxon>
    </lineage>
</organism>
<dbReference type="Proteomes" id="UP000004925">
    <property type="component" value="Unassembled WGS sequence"/>
</dbReference>
<gene>
    <name evidence="1" type="ORF">FSCG_01369</name>
</gene>
<dbReference type="EMBL" id="ACDE02000018">
    <property type="protein sequence ID" value="EEO40656.1"/>
    <property type="molecule type" value="Genomic_DNA"/>
</dbReference>
<protein>
    <submittedName>
        <fullName evidence="1">Uncharacterized protein</fullName>
    </submittedName>
</protein>
<reference evidence="1 2" key="1">
    <citation type="submission" date="2011-10" db="EMBL/GenBank/DDBJ databases">
        <title>The Genome Sequence of Fusobacterium sp. 4_1_13.</title>
        <authorList>
            <consortium name="The Broad Institute Genome Sequencing Platform"/>
            <person name="Earl A."/>
            <person name="Ward D."/>
            <person name="Feldgarden M."/>
            <person name="Gevers D."/>
            <person name="Strauss J."/>
            <person name="Ambrose C."/>
            <person name="Allen-Vercoe E."/>
            <person name="Young S.K."/>
            <person name="Zeng Q."/>
            <person name="Gargeya S."/>
            <person name="Fitzgerald M."/>
            <person name="Haas B."/>
            <person name="Abouelleil A."/>
            <person name="Alvarado L."/>
            <person name="Arachchi H.M."/>
            <person name="Berlin A."/>
            <person name="Brown A."/>
            <person name="Chapman S.B."/>
            <person name="Chen Z."/>
            <person name="Dunbar C."/>
            <person name="Freedman E."/>
            <person name="Gearin G."/>
            <person name="Goldberg J."/>
            <person name="Griggs A."/>
            <person name="Gujja S."/>
            <person name="Heiman D."/>
            <person name="Howarth C."/>
            <person name="Larson L."/>
            <person name="Lui A."/>
            <person name="MacDonald P.J."/>
            <person name="Montmayeur A."/>
            <person name="Murphy C."/>
            <person name="Neiman D."/>
            <person name="Pearson M."/>
            <person name="Priest M."/>
            <person name="Roberts A."/>
            <person name="Saif S."/>
            <person name="Shea T."/>
            <person name="Shenoy N."/>
            <person name="Sisk P."/>
            <person name="Stolte C."/>
            <person name="Sykes S."/>
            <person name="Wortman J."/>
            <person name="Nusbaum C."/>
            <person name="Birren B."/>
        </authorList>
    </citation>
    <scope>NUCLEOTIDE SEQUENCE [LARGE SCALE GENOMIC DNA]</scope>
    <source>
        <strain evidence="1 2">4_1_13</strain>
    </source>
</reference>
<name>A0A0M1VW42_FUSVC</name>
<dbReference type="HOGENOM" id="CLU_789304_0_0_0"/>
<dbReference type="RefSeq" id="WP_008803249.1">
    <property type="nucleotide sequence ID" value="NZ_KQ235737.1"/>
</dbReference>
<dbReference type="AlphaFoldDB" id="A0A0M1VW42"/>
<accession>A0A0M1VW42</accession>